<organism evidence="2 3">
    <name type="scientific">Datura stramonium</name>
    <name type="common">Jimsonweed</name>
    <name type="synonym">Common thornapple</name>
    <dbReference type="NCBI Taxonomy" id="4076"/>
    <lineage>
        <taxon>Eukaryota</taxon>
        <taxon>Viridiplantae</taxon>
        <taxon>Streptophyta</taxon>
        <taxon>Embryophyta</taxon>
        <taxon>Tracheophyta</taxon>
        <taxon>Spermatophyta</taxon>
        <taxon>Magnoliopsida</taxon>
        <taxon>eudicotyledons</taxon>
        <taxon>Gunneridae</taxon>
        <taxon>Pentapetalae</taxon>
        <taxon>asterids</taxon>
        <taxon>lamiids</taxon>
        <taxon>Solanales</taxon>
        <taxon>Solanaceae</taxon>
        <taxon>Solanoideae</taxon>
        <taxon>Datureae</taxon>
        <taxon>Datura</taxon>
    </lineage>
</organism>
<dbReference type="Proteomes" id="UP000823775">
    <property type="component" value="Unassembled WGS sequence"/>
</dbReference>
<evidence type="ECO:0000313" key="3">
    <source>
        <dbReference type="Proteomes" id="UP000823775"/>
    </source>
</evidence>
<evidence type="ECO:0000259" key="1">
    <source>
        <dbReference type="Pfam" id="PF12061"/>
    </source>
</evidence>
<proteinExistence type="predicted"/>
<gene>
    <name evidence="2" type="ORF">HAX54_033315</name>
</gene>
<reference evidence="2 3" key="1">
    <citation type="journal article" date="2021" name="BMC Genomics">
        <title>Datura genome reveals duplications of psychoactive alkaloid biosynthetic genes and high mutation rate following tissue culture.</title>
        <authorList>
            <person name="Rajewski A."/>
            <person name="Carter-House D."/>
            <person name="Stajich J."/>
            <person name="Litt A."/>
        </authorList>
    </citation>
    <scope>NUCLEOTIDE SEQUENCE [LARGE SCALE GENOMIC DNA]</scope>
    <source>
        <strain evidence="2">AR-01</strain>
    </source>
</reference>
<protein>
    <recommendedName>
        <fullName evidence="1">Late blight resistance protein R1A-like N-terminal domain-containing protein</fullName>
    </recommendedName>
</protein>
<evidence type="ECO:0000313" key="2">
    <source>
        <dbReference type="EMBL" id="MCD7456832.1"/>
    </source>
</evidence>
<dbReference type="EMBL" id="JACEIK010000426">
    <property type="protein sequence ID" value="MCD7456832.1"/>
    <property type="molecule type" value="Genomic_DNA"/>
</dbReference>
<sequence>MSAYEYLSQEEYYYLSRLEELGHECDIGIPRRNIKYQIDVLCINFKFLDMFLILQSFSTTVCSDATQRVQALFSYAAAEFKIIDFPVMLYACSMSSNNRFGRLSWKSEVSSFLTQTKHPLPLSSKVAATPEFIKRFIDTVVRNLSDLSEICDPDTGSPLVPCSTISWLNLPNGNRGKQYSASAKMNASFPSLQMRIQPIQPYSRTPFGRATQAQDGAFKDQMTMLNLLRANLINLPREALEDFDTAIIDAGLLVYSLYDSMEEKEDRSVGESNPVPVLDLSGDIQRVIAKAYEVEQIVVSCINKDISEWCFVHWTGEIIEEITLLIRITSMSEDMVGFDRGGGKAKEAADQER</sequence>
<feature type="domain" description="Late blight resistance protein R1A-like N-terminal" evidence="1">
    <location>
        <begin position="218"/>
        <end position="294"/>
    </location>
</feature>
<keyword evidence="3" id="KW-1185">Reference proteome</keyword>
<dbReference type="Pfam" id="PF12061">
    <property type="entry name" value="NB-LRR"/>
    <property type="match status" value="1"/>
</dbReference>
<accession>A0ABS8SD96</accession>
<name>A0ABS8SD96_DATST</name>
<dbReference type="InterPro" id="IPR021929">
    <property type="entry name" value="R1A-like_N"/>
</dbReference>
<comment type="caution">
    <text evidence="2">The sequence shown here is derived from an EMBL/GenBank/DDBJ whole genome shotgun (WGS) entry which is preliminary data.</text>
</comment>